<dbReference type="PATRIC" id="fig|1608419.3.peg.2444"/>
<reference evidence="4 5" key="1">
    <citation type="submission" date="2015-02" db="EMBL/GenBank/DDBJ databases">
        <authorList>
            <person name="Slaby B."/>
            <person name="Hentschel U."/>
        </authorList>
    </citation>
    <scope>NUCLEOTIDE SEQUENCE [LARGE SCALE GENOMIC DNA]</scope>
    <source>
        <strain evidence="4">15L</strain>
    </source>
</reference>
<dbReference type="InterPro" id="IPR029058">
    <property type="entry name" value="AB_hydrolase_fold"/>
</dbReference>
<dbReference type="STRING" id="431041.FLM9_1021"/>
<dbReference type="PANTHER" id="PTHR10655:SF17">
    <property type="entry name" value="LYSOPHOSPHOLIPASE-LIKE PROTEIN 1"/>
    <property type="match status" value="1"/>
</dbReference>
<dbReference type="Gene3D" id="3.40.50.1820">
    <property type="entry name" value="alpha/beta hydrolase"/>
    <property type="match status" value="1"/>
</dbReference>
<dbReference type="Proteomes" id="UP000035037">
    <property type="component" value="Unassembled WGS sequence"/>
</dbReference>
<name>A0A0G8AVR1_9SYNE</name>
<dbReference type="EMBL" id="JYFQ01000091">
    <property type="protein sequence ID" value="KKZ13314.1"/>
    <property type="molecule type" value="Genomic_DNA"/>
</dbReference>
<reference evidence="4 5" key="2">
    <citation type="submission" date="2015-05" db="EMBL/GenBank/DDBJ databases">
        <title>Lifestyle Evolution in Cyanobacterial Symbionts of Sponges.</title>
        <authorList>
            <person name="Burgsdorf I."/>
            <person name="Slaby B.M."/>
            <person name="Handley K.M."/>
            <person name="Haber M."/>
            <person name="Blom J."/>
            <person name="Marshall C.W."/>
            <person name="Gilbert J.A."/>
            <person name="Hentschel U."/>
            <person name="Steindler L."/>
        </authorList>
    </citation>
    <scope>NUCLEOTIDE SEQUENCE [LARGE SCALE GENOMIC DNA]</scope>
    <source>
        <strain evidence="4">15L</strain>
    </source>
</reference>
<accession>A0A0G8AVR1</accession>
<evidence type="ECO:0000259" key="3">
    <source>
        <dbReference type="Pfam" id="PF02230"/>
    </source>
</evidence>
<sequence>MLRQGKPGPGRLVLLHGWGANSRDLLTLGVHLMDGLGDVVALEAPEPHPHVPGGRQWYPLTREAQEQGWPGVPNALAAIDRRLVRLRQEHPWPQTALLGFSQGAAMALEAAVHKPLAGVVACSGYPHGHHPLQGIQAPVLLIHGRSDPVVPLEAGLRLQALLEAQGCDVALRSFGGGHTVPSEALAPIRRFLERCFMPTSGVSRETA</sequence>
<dbReference type="GO" id="GO:0016787">
    <property type="term" value="F:hydrolase activity"/>
    <property type="evidence" value="ECO:0007669"/>
    <property type="project" value="UniProtKB-KW"/>
</dbReference>
<evidence type="ECO:0000313" key="4">
    <source>
        <dbReference type="EMBL" id="KKZ13314.1"/>
    </source>
</evidence>
<dbReference type="InterPro" id="IPR050565">
    <property type="entry name" value="LYPA1-2/EST-like"/>
</dbReference>
<comment type="similarity">
    <text evidence="1">Belongs to the AB hydrolase superfamily. AB hydrolase 2 family.</text>
</comment>
<evidence type="ECO:0000256" key="1">
    <source>
        <dbReference type="ARBA" id="ARBA00006499"/>
    </source>
</evidence>
<comment type="caution">
    <text evidence="4">The sequence shown here is derived from an EMBL/GenBank/DDBJ whole genome shotgun (WGS) entry which is preliminary data.</text>
</comment>
<dbReference type="AlphaFoldDB" id="A0A0G8AVR1"/>
<evidence type="ECO:0000313" key="5">
    <source>
        <dbReference type="Proteomes" id="UP000035037"/>
    </source>
</evidence>
<dbReference type="Pfam" id="PF02230">
    <property type="entry name" value="Abhydrolase_2"/>
    <property type="match status" value="1"/>
</dbReference>
<evidence type="ECO:0000256" key="2">
    <source>
        <dbReference type="ARBA" id="ARBA00022801"/>
    </source>
</evidence>
<organism evidence="4 5">
    <name type="scientific">Candidatus Synechococcus spongiarum 15L</name>
    <dbReference type="NCBI Taxonomy" id="1608419"/>
    <lineage>
        <taxon>Bacteria</taxon>
        <taxon>Bacillati</taxon>
        <taxon>Cyanobacteriota</taxon>
        <taxon>Cyanophyceae</taxon>
        <taxon>Synechococcales</taxon>
        <taxon>Synechococcaceae</taxon>
        <taxon>Synechococcus</taxon>
    </lineage>
</organism>
<gene>
    <name evidence="4" type="ORF">TQ37_04480</name>
</gene>
<keyword evidence="2" id="KW-0378">Hydrolase</keyword>
<proteinExistence type="inferred from homology"/>
<dbReference type="InterPro" id="IPR003140">
    <property type="entry name" value="PLipase/COase/thioEstase"/>
</dbReference>
<dbReference type="SUPFAM" id="SSF53474">
    <property type="entry name" value="alpha/beta-Hydrolases"/>
    <property type="match status" value="1"/>
</dbReference>
<dbReference type="PANTHER" id="PTHR10655">
    <property type="entry name" value="LYSOPHOSPHOLIPASE-RELATED"/>
    <property type="match status" value="1"/>
</dbReference>
<feature type="domain" description="Phospholipase/carboxylesterase/thioesterase" evidence="3">
    <location>
        <begin position="11"/>
        <end position="195"/>
    </location>
</feature>
<protein>
    <recommendedName>
        <fullName evidence="3">Phospholipase/carboxylesterase/thioesterase domain-containing protein</fullName>
    </recommendedName>
</protein>